<dbReference type="Pfam" id="PF04130">
    <property type="entry name" value="GCP_C_terminal"/>
    <property type="match status" value="1"/>
</dbReference>
<dbReference type="eggNOG" id="KOG2000">
    <property type="taxonomic scope" value="Eukaryota"/>
</dbReference>
<dbReference type="Gene3D" id="1.20.120.1900">
    <property type="entry name" value="Gamma-tubulin complex, C-terminal domain"/>
    <property type="match status" value="1"/>
</dbReference>
<dbReference type="Pfam" id="PF17681">
    <property type="entry name" value="GCP_N_terminal"/>
    <property type="match status" value="1"/>
</dbReference>
<dbReference type="HOGENOM" id="CLU_006331_0_0_1"/>
<evidence type="ECO:0000256" key="4">
    <source>
        <dbReference type="ARBA" id="ARBA00023212"/>
    </source>
</evidence>
<gene>
    <name evidence="8" type="ORF">SEPMUDRAFT_59669</name>
</gene>
<feature type="domain" description="Gamma tubulin complex component C-terminal" evidence="6">
    <location>
        <begin position="388"/>
        <end position="733"/>
    </location>
</feature>
<dbReference type="GO" id="GO:0000922">
    <property type="term" value="C:spindle pole"/>
    <property type="evidence" value="ECO:0007669"/>
    <property type="project" value="InterPro"/>
</dbReference>
<dbReference type="InterPro" id="IPR040457">
    <property type="entry name" value="GCP_C"/>
</dbReference>
<dbReference type="GO" id="GO:0043015">
    <property type="term" value="F:gamma-tubulin binding"/>
    <property type="evidence" value="ECO:0007669"/>
    <property type="project" value="InterPro"/>
</dbReference>
<comment type="subcellular location">
    <subcellularLocation>
        <location evidence="5">Cytoplasm</location>
        <location evidence="5">Cytoskeleton</location>
        <location evidence="5">Microtubule organizing center</location>
    </subcellularLocation>
</comment>
<dbReference type="GO" id="GO:0051321">
    <property type="term" value="P:meiotic cell cycle"/>
    <property type="evidence" value="ECO:0007669"/>
    <property type="project" value="TreeGrafter"/>
</dbReference>
<dbReference type="Proteomes" id="UP000016931">
    <property type="component" value="Unassembled WGS sequence"/>
</dbReference>
<dbReference type="EMBL" id="KB456261">
    <property type="protein sequence ID" value="EMF15159.1"/>
    <property type="molecule type" value="Genomic_DNA"/>
</dbReference>
<sequence>MDIGVLPHEFTLKALGSLALGRSSSLFEWDSSEGKFKITLEGATITGTSLLCSSSLVEEVAHVGSMTMRLRSFVDSSRASKTCPAAMALRSCVARVVDTVEERISGCLGAVKSPLQLLQLVAQPGNLLKLLITICDRTMTLRTDETIIAGLSDLVYELAESETRFCVILQTLLARVSMPWLEMLSADLGLRATGERQTLETAPGISADEHAFLDVNDDHLVRATKHAVAVLREQSPNHPLVTHDKTSAATRFADLSVDIARAHEVAKQYELQMTRTILGTSSIQAAPTATVNSSLDGTWFSDPFQGDHIAGLVTQMSLDPRSSDPGESDRLRHDAMHALTTEDEPTTLQALGRSVEYSPIANLRPLVRVQHKLVNGVLVRQLLRKHDLRLHLERQRSFQLLGNGTFVARLSRALFDKEIQSAERKRGVVPTADEMGLRVGATKDQRWPPASSELQLTLMGLLAEDTNHGASPQTDPTVRQSHLSFAIRELPEEEIERVLDPHSIHALDFLKIDYTTHAPLDAVITPSSLSQYDGVFRYLLKLLRLLHVTASFPRTVPGSRCESAPCSTLAFAQRARDFIVVLVGHVMSIGINAPWQTFNAALHSLEQDLSAEDERSEFGSRATIGVESLRQLHESCLDRIRTRLFLKRKQEKLRAGVEDVLISILQCATTMQSEGTALVRADDLQNFHAKLSHFLKLLADAVEKPPKTVSAVDAEDLDMVRILLARLDWNGYYTAQGK</sequence>
<dbReference type="RefSeq" id="XP_016763280.1">
    <property type="nucleotide sequence ID" value="XM_016909500.1"/>
</dbReference>
<evidence type="ECO:0000313" key="9">
    <source>
        <dbReference type="Proteomes" id="UP000016931"/>
    </source>
</evidence>
<reference evidence="8 9" key="1">
    <citation type="journal article" date="2012" name="PLoS Pathog.">
        <title>Diverse lifestyles and strategies of plant pathogenesis encoded in the genomes of eighteen Dothideomycetes fungi.</title>
        <authorList>
            <person name="Ohm R.A."/>
            <person name="Feau N."/>
            <person name="Henrissat B."/>
            <person name="Schoch C.L."/>
            <person name="Horwitz B.A."/>
            <person name="Barry K.W."/>
            <person name="Condon B.J."/>
            <person name="Copeland A.C."/>
            <person name="Dhillon B."/>
            <person name="Glaser F."/>
            <person name="Hesse C.N."/>
            <person name="Kosti I."/>
            <person name="LaButti K."/>
            <person name="Lindquist E.A."/>
            <person name="Lucas S."/>
            <person name="Salamov A.A."/>
            <person name="Bradshaw R.E."/>
            <person name="Ciuffetti L."/>
            <person name="Hamelin R.C."/>
            <person name="Kema G.H.J."/>
            <person name="Lawrence C."/>
            <person name="Scott J.A."/>
            <person name="Spatafora J.W."/>
            <person name="Turgeon B.G."/>
            <person name="de Wit P.J.G.M."/>
            <person name="Zhong S."/>
            <person name="Goodwin S.B."/>
            <person name="Grigoriev I.V."/>
        </authorList>
    </citation>
    <scope>NUCLEOTIDE SEQUENCE [LARGE SCALE GENOMIC DNA]</scope>
    <source>
        <strain evidence="8 9">SO2202</strain>
    </source>
</reference>
<dbReference type="InterPro" id="IPR041470">
    <property type="entry name" value="GCP_N"/>
</dbReference>
<evidence type="ECO:0000256" key="2">
    <source>
        <dbReference type="ARBA" id="ARBA00022490"/>
    </source>
</evidence>
<keyword evidence="4 5" id="KW-0206">Cytoskeleton</keyword>
<comment type="similarity">
    <text evidence="1 5">Belongs to the TUBGCP family.</text>
</comment>
<evidence type="ECO:0000259" key="7">
    <source>
        <dbReference type="Pfam" id="PF17681"/>
    </source>
</evidence>
<evidence type="ECO:0000256" key="5">
    <source>
        <dbReference type="RuleBase" id="RU363050"/>
    </source>
</evidence>
<organism evidence="8 9">
    <name type="scientific">Sphaerulina musiva (strain SO2202)</name>
    <name type="common">Poplar stem canker fungus</name>
    <name type="synonym">Septoria musiva</name>
    <dbReference type="NCBI Taxonomy" id="692275"/>
    <lineage>
        <taxon>Eukaryota</taxon>
        <taxon>Fungi</taxon>
        <taxon>Dikarya</taxon>
        <taxon>Ascomycota</taxon>
        <taxon>Pezizomycotina</taxon>
        <taxon>Dothideomycetes</taxon>
        <taxon>Dothideomycetidae</taxon>
        <taxon>Mycosphaerellales</taxon>
        <taxon>Mycosphaerellaceae</taxon>
        <taxon>Sphaerulina</taxon>
    </lineage>
</organism>
<keyword evidence="9" id="KW-1185">Reference proteome</keyword>
<name>M3DBD0_SPHMS</name>
<dbReference type="GO" id="GO:0051011">
    <property type="term" value="F:microtubule minus-end binding"/>
    <property type="evidence" value="ECO:0007669"/>
    <property type="project" value="TreeGrafter"/>
</dbReference>
<dbReference type="GO" id="GO:0005816">
    <property type="term" value="C:spindle pole body"/>
    <property type="evidence" value="ECO:0007669"/>
    <property type="project" value="UniProtKB-ARBA"/>
</dbReference>
<dbReference type="GeneID" id="27906637"/>
<dbReference type="GO" id="GO:0000278">
    <property type="term" value="P:mitotic cell cycle"/>
    <property type="evidence" value="ECO:0007669"/>
    <property type="project" value="TreeGrafter"/>
</dbReference>
<dbReference type="OrthoDB" id="775571at2759"/>
<dbReference type="GO" id="GO:0007020">
    <property type="term" value="P:microtubule nucleation"/>
    <property type="evidence" value="ECO:0007669"/>
    <property type="project" value="InterPro"/>
</dbReference>
<dbReference type="STRING" id="692275.M3DBD0"/>
<dbReference type="PANTHER" id="PTHR19302:SF70">
    <property type="entry name" value="GAMMA-TUBULIN COMPLEX COMPONENT 6"/>
    <property type="match status" value="1"/>
</dbReference>
<dbReference type="GO" id="GO:0031122">
    <property type="term" value="P:cytoplasmic microtubule organization"/>
    <property type="evidence" value="ECO:0007669"/>
    <property type="project" value="TreeGrafter"/>
</dbReference>
<proteinExistence type="inferred from homology"/>
<protein>
    <recommendedName>
        <fullName evidence="5">Spindle pole body component</fullName>
    </recommendedName>
</protein>
<dbReference type="InterPro" id="IPR007259">
    <property type="entry name" value="GCP"/>
</dbReference>
<evidence type="ECO:0000256" key="1">
    <source>
        <dbReference type="ARBA" id="ARBA00010337"/>
    </source>
</evidence>
<keyword evidence="2 5" id="KW-0963">Cytoplasm</keyword>
<dbReference type="PANTHER" id="PTHR19302">
    <property type="entry name" value="GAMMA TUBULIN COMPLEX PROTEIN"/>
    <property type="match status" value="1"/>
</dbReference>
<evidence type="ECO:0000259" key="6">
    <source>
        <dbReference type="Pfam" id="PF04130"/>
    </source>
</evidence>
<accession>M3DBD0</accession>
<dbReference type="InterPro" id="IPR042241">
    <property type="entry name" value="GCP_C_sf"/>
</dbReference>
<dbReference type="GO" id="GO:0051225">
    <property type="term" value="P:spindle assembly"/>
    <property type="evidence" value="ECO:0007669"/>
    <property type="project" value="TreeGrafter"/>
</dbReference>
<dbReference type="GO" id="GO:0000930">
    <property type="term" value="C:gamma-tubulin complex"/>
    <property type="evidence" value="ECO:0007669"/>
    <property type="project" value="TreeGrafter"/>
</dbReference>
<evidence type="ECO:0000256" key="3">
    <source>
        <dbReference type="ARBA" id="ARBA00022701"/>
    </source>
</evidence>
<evidence type="ECO:0000313" key="8">
    <source>
        <dbReference type="EMBL" id="EMF15159.1"/>
    </source>
</evidence>
<dbReference type="AlphaFoldDB" id="M3DBD0"/>
<feature type="domain" description="Gamma tubulin complex component protein N-terminal" evidence="7">
    <location>
        <begin position="19"/>
        <end position="185"/>
    </location>
</feature>
<keyword evidence="3 5" id="KW-0493">Microtubule</keyword>
<dbReference type="GO" id="GO:0005874">
    <property type="term" value="C:microtubule"/>
    <property type="evidence" value="ECO:0007669"/>
    <property type="project" value="UniProtKB-KW"/>
</dbReference>
<dbReference type="OMA" id="DYCFHVG"/>